<accession>A0ABP6XQ88</accession>
<keyword evidence="8" id="KW-1185">Reference proteome</keyword>
<name>A0ABP6XQ88_9PSEU</name>
<dbReference type="InterPro" id="IPR036388">
    <property type="entry name" value="WH-like_DNA-bd_sf"/>
</dbReference>
<evidence type="ECO:0000259" key="5">
    <source>
        <dbReference type="Pfam" id="PF00891"/>
    </source>
</evidence>
<evidence type="ECO:0000256" key="4">
    <source>
        <dbReference type="SAM" id="MobiDB-lite"/>
    </source>
</evidence>
<evidence type="ECO:0000256" key="1">
    <source>
        <dbReference type="ARBA" id="ARBA00022603"/>
    </source>
</evidence>
<feature type="region of interest" description="Disordered" evidence="4">
    <location>
        <begin position="1"/>
        <end position="22"/>
    </location>
</feature>
<evidence type="ECO:0000313" key="7">
    <source>
        <dbReference type="EMBL" id="GAA3570822.1"/>
    </source>
</evidence>
<dbReference type="Gene3D" id="1.10.10.10">
    <property type="entry name" value="Winged helix-like DNA-binding domain superfamily/Winged helix DNA-binding domain"/>
    <property type="match status" value="1"/>
</dbReference>
<feature type="domain" description="O-methyltransferase C-terminal" evidence="5">
    <location>
        <begin position="322"/>
        <end position="522"/>
    </location>
</feature>
<evidence type="ECO:0000313" key="8">
    <source>
        <dbReference type="Proteomes" id="UP001500689"/>
    </source>
</evidence>
<keyword evidence="1" id="KW-0489">Methyltransferase</keyword>
<keyword evidence="2" id="KW-0808">Transferase</keyword>
<dbReference type="PROSITE" id="PS51683">
    <property type="entry name" value="SAM_OMT_II"/>
    <property type="match status" value="1"/>
</dbReference>
<evidence type="ECO:0000256" key="2">
    <source>
        <dbReference type="ARBA" id="ARBA00022679"/>
    </source>
</evidence>
<dbReference type="SUPFAM" id="SSF53335">
    <property type="entry name" value="S-adenosyl-L-methionine-dependent methyltransferases"/>
    <property type="match status" value="1"/>
</dbReference>
<evidence type="ECO:0000259" key="6">
    <source>
        <dbReference type="Pfam" id="PF21780"/>
    </source>
</evidence>
<dbReference type="PANTHER" id="PTHR43712:SF2">
    <property type="entry name" value="O-METHYLTRANSFERASE CICE"/>
    <property type="match status" value="1"/>
</dbReference>
<feature type="domain" description="DUF6875" evidence="6">
    <location>
        <begin position="26"/>
        <end position="200"/>
    </location>
</feature>
<proteinExistence type="predicted"/>
<keyword evidence="3" id="KW-0949">S-adenosyl-L-methionine</keyword>
<dbReference type="PANTHER" id="PTHR43712">
    <property type="entry name" value="PUTATIVE (AFU_ORTHOLOGUE AFUA_4G14580)-RELATED"/>
    <property type="match status" value="1"/>
</dbReference>
<feature type="compositionally biased region" description="Basic and acidic residues" evidence="4">
    <location>
        <begin position="1"/>
        <end position="14"/>
    </location>
</feature>
<gene>
    <name evidence="7" type="ORF">GCM10022222_63630</name>
</gene>
<dbReference type="Pfam" id="PF21780">
    <property type="entry name" value="DUF6875"/>
    <property type="match status" value="1"/>
</dbReference>
<dbReference type="InterPro" id="IPR001077">
    <property type="entry name" value="COMT_C"/>
</dbReference>
<dbReference type="InterPro" id="IPR029063">
    <property type="entry name" value="SAM-dependent_MTases_sf"/>
</dbReference>
<dbReference type="Pfam" id="PF00891">
    <property type="entry name" value="Methyltransf_2"/>
    <property type="match status" value="1"/>
</dbReference>
<protein>
    <recommendedName>
        <fullName evidence="9">O-methyltransferase</fullName>
    </recommendedName>
</protein>
<sequence>MQDRKFRCSHEPGESGKSAADRAGQALEWMESFVAAPHPDLGRPGDVCPFMRNALRNGRVELRQWDATAGRAELDRILVSVREELAGDESAEAARRSVVVVPYGIPDDELIGLVQSVQRELKSSFVESGLMLGEFFPGNAAAGLHNSEFHPLASPVPLLGARHMAPTDLAFLAASDIPGDEALRLLGHYRRIFAGTLGDAAERKLAEAEERARAVVLAPSEARRLRSLADPAPGRVLHALAVLGVADHLATPRSAVQLSELVGAPVPVLDRILRAAATLDVVAPGPGDEWRLLPAGTLLATDTPGSLRAEFADNDMFALWTGFMHSVRTGEPCYPEVFGAPVFERITDTPEKLAAFHRQMHSRAHEMYEPLLELPVWPGTGLIVDVGGGTGALLELLLGLRPGLHAVLVDLPEVVALSALPEHPLLSDRVRLRGADMLTDELPRGDVAVLAAVLHNWPDERAVDILAACRDAAPRLLIVDRVLAETGDRSGRLNDLLMLSACGGRERTRSGWSELLGAAGFRLEGVHEMPGAELSVMECGVAWPGRAGRRP</sequence>
<evidence type="ECO:0000256" key="3">
    <source>
        <dbReference type="ARBA" id="ARBA00022691"/>
    </source>
</evidence>
<dbReference type="EMBL" id="BAAAZN010000016">
    <property type="protein sequence ID" value="GAA3570822.1"/>
    <property type="molecule type" value="Genomic_DNA"/>
</dbReference>
<comment type="caution">
    <text evidence="7">The sequence shown here is derived from an EMBL/GenBank/DDBJ whole genome shotgun (WGS) entry which is preliminary data.</text>
</comment>
<evidence type="ECO:0008006" key="9">
    <source>
        <dbReference type="Google" id="ProtNLM"/>
    </source>
</evidence>
<dbReference type="InterPro" id="IPR036390">
    <property type="entry name" value="WH_DNA-bd_sf"/>
</dbReference>
<dbReference type="Gene3D" id="3.40.50.150">
    <property type="entry name" value="Vaccinia Virus protein VP39"/>
    <property type="match status" value="1"/>
</dbReference>
<reference evidence="8" key="1">
    <citation type="journal article" date="2019" name="Int. J. Syst. Evol. Microbiol.">
        <title>The Global Catalogue of Microorganisms (GCM) 10K type strain sequencing project: providing services to taxonomists for standard genome sequencing and annotation.</title>
        <authorList>
            <consortium name="The Broad Institute Genomics Platform"/>
            <consortium name="The Broad Institute Genome Sequencing Center for Infectious Disease"/>
            <person name="Wu L."/>
            <person name="Ma J."/>
        </authorList>
    </citation>
    <scope>NUCLEOTIDE SEQUENCE [LARGE SCALE GENOMIC DNA]</scope>
    <source>
        <strain evidence="8">JCM 16898</strain>
    </source>
</reference>
<dbReference type="SUPFAM" id="SSF46785">
    <property type="entry name" value="Winged helix' DNA-binding domain"/>
    <property type="match status" value="1"/>
</dbReference>
<dbReference type="InterPro" id="IPR049240">
    <property type="entry name" value="DUF6875"/>
</dbReference>
<dbReference type="Proteomes" id="UP001500689">
    <property type="component" value="Unassembled WGS sequence"/>
</dbReference>
<organism evidence="7 8">
    <name type="scientific">Amycolatopsis ultiminotia</name>
    <dbReference type="NCBI Taxonomy" id="543629"/>
    <lineage>
        <taxon>Bacteria</taxon>
        <taxon>Bacillati</taxon>
        <taxon>Actinomycetota</taxon>
        <taxon>Actinomycetes</taxon>
        <taxon>Pseudonocardiales</taxon>
        <taxon>Pseudonocardiaceae</taxon>
        <taxon>Amycolatopsis</taxon>
    </lineage>
</organism>
<dbReference type="InterPro" id="IPR016461">
    <property type="entry name" value="COMT-like"/>
</dbReference>